<organism evidence="1 2">
    <name type="scientific">Paenibacillus pinisoli</name>
    <dbReference type="NCBI Taxonomy" id="1276110"/>
    <lineage>
        <taxon>Bacteria</taxon>
        <taxon>Bacillati</taxon>
        <taxon>Bacillota</taxon>
        <taxon>Bacilli</taxon>
        <taxon>Bacillales</taxon>
        <taxon>Paenibacillaceae</taxon>
        <taxon>Paenibacillus</taxon>
    </lineage>
</organism>
<proteinExistence type="predicted"/>
<protein>
    <submittedName>
        <fullName evidence="1">SMI1/KNR4 family protein</fullName>
    </submittedName>
</protein>
<evidence type="ECO:0000313" key="2">
    <source>
        <dbReference type="Proteomes" id="UP000267798"/>
    </source>
</evidence>
<dbReference type="Proteomes" id="UP000267798">
    <property type="component" value="Unassembled WGS sequence"/>
</dbReference>
<dbReference type="RefSeq" id="WP_120108206.1">
    <property type="nucleotide sequence ID" value="NZ_QXQB01000001.1"/>
</dbReference>
<name>A0A3A6Q721_9BACL</name>
<comment type="caution">
    <text evidence="1">The sequence shown here is derived from an EMBL/GenBank/DDBJ whole genome shotgun (WGS) entry which is preliminary data.</text>
</comment>
<dbReference type="InterPro" id="IPR037883">
    <property type="entry name" value="Knr4/Smi1-like_sf"/>
</dbReference>
<dbReference type="Pfam" id="PF14568">
    <property type="entry name" value="SUKH_6"/>
    <property type="match status" value="1"/>
</dbReference>
<dbReference type="SUPFAM" id="SSF160631">
    <property type="entry name" value="SMI1/KNR4-like"/>
    <property type="match status" value="1"/>
</dbReference>
<accession>A0A3A6Q721</accession>
<sequence length="158" mass="17875">MSLENYNKALELMSKNKTICYFAGARTEELICLAEEAIGYEFSPIYRNFIKKFGAGNFGSQEIYGVIDEDFENSSVPDAIWYTLMEREEINLPDNLLVIYDSGGEELFCLDFSNVNEENEPPIVSFIAGQSLSTQKNETVASDFGDFLLCLVKKEIED</sequence>
<dbReference type="Gene3D" id="3.40.1580.10">
    <property type="entry name" value="SMI1/KNR4-like"/>
    <property type="match status" value="1"/>
</dbReference>
<dbReference type="EMBL" id="QXQB01000001">
    <property type="protein sequence ID" value="RJX41644.1"/>
    <property type="molecule type" value="Genomic_DNA"/>
</dbReference>
<keyword evidence="2" id="KW-1185">Reference proteome</keyword>
<reference evidence="1 2" key="1">
    <citation type="submission" date="2018-09" db="EMBL/GenBank/DDBJ databases">
        <title>Paenibacillus aracenensis nov. sp. isolated from a cave in southern Spain.</title>
        <authorList>
            <person name="Jurado V."/>
            <person name="Gutierrez-Patricio S."/>
            <person name="Gonzalez-Pimentel J.L."/>
            <person name="Miller A.Z."/>
            <person name="Laiz L."/>
            <person name="Saiz-Jimenez C."/>
        </authorList>
    </citation>
    <scope>NUCLEOTIDE SEQUENCE [LARGE SCALE GENOMIC DNA]</scope>
    <source>
        <strain evidence="1 2">JCM 19203</strain>
    </source>
</reference>
<dbReference type="AlphaFoldDB" id="A0A3A6Q721"/>
<evidence type="ECO:0000313" key="1">
    <source>
        <dbReference type="EMBL" id="RJX41644.1"/>
    </source>
</evidence>
<gene>
    <name evidence="1" type="ORF">D3P09_06705</name>
</gene>
<dbReference type="OrthoDB" id="1944463at2"/>